<comment type="subcellular location">
    <subcellularLocation>
        <location evidence="1">Membrane</location>
        <topology evidence="1">Multi-pass membrane protein</topology>
    </subcellularLocation>
</comment>
<evidence type="ECO:0000259" key="6">
    <source>
        <dbReference type="Pfam" id="PF01694"/>
    </source>
</evidence>
<evidence type="ECO:0000256" key="3">
    <source>
        <dbReference type="ARBA" id="ARBA00022989"/>
    </source>
</evidence>
<comment type="caution">
    <text evidence="7">The sequence shown here is derived from an EMBL/GenBank/DDBJ whole genome shotgun (WGS) entry which is preliminary data.</text>
</comment>
<evidence type="ECO:0000256" key="5">
    <source>
        <dbReference type="SAM" id="Phobius"/>
    </source>
</evidence>
<dbReference type="Gene3D" id="1.20.1540.10">
    <property type="entry name" value="Rhomboid-like"/>
    <property type="match status" value="1"/>
</dbReference>
<evidence type="ECO:0000313" key="7">
    <source>
        <dbReference type="EMBL" id="MDX6849171.1"/>
    </source>
</evidence>
<dbReference type="RefSeq" id="WP_302722782.1">
    <property type="nucleotide sequence ID" value="NZ_JAULRU010000569.1"/>
</dbReference>
<dbReference type="EMBL" id="JAXAFO010000009">
    <property type="protein sequence ID" value="MDX6849171.1"/>
    <property type="molecule type" value="Genomic_DNA"/>
</dbReference>
<keyword evidence="7" id="KW-0378">Hydrolase</keyword>
<reference evidence="7 8" key="1">
    <citation type="submission" date="2023-11" db="EMBL/GenBank/DDBJ databases">
        <title>Gilvimarinus fulvus sp. nov., isolated from the surface of Kelp.</title>
        <authorList>
            <person name="Sun Y.Y."/>
            <person name="Gong Y."/>
            <person name="Du Z.J."/>
        </authorList>
    </citation>
    <scope>NUCLEOTIDE SEQUENCE [LARGE SCALE GENOMIC DNA]</scope>
    <source>
        <strain evidence="7 8">SDUM040013</strain>
    </source>
</reference>
<dbReference type="Pfam" id="PF01694">
    <property type="entry name" value="Rhomboid"/>
    <property type="match status" value="1"/>
</dbReference>
<feature type="transmembrane region" description="Helical" evidence="5">
    <location>
        <begin position="48"/>
        <end position="74"/>
    </location>
</feature>
<feature type="domain" description="Peptidase S54 rhomboid" evidence="6">
    <location>
        <begin position="42"/>
        <end position="185"/>
    </location>
</feature>
<dbReference type="InterPro" id="IPR022764">
    <property type="entry name" value="Peptidase_S54_rhomboid_dom"/>
</dbReference>
<dbReference type="GO" id="GO:0016787">
    <property type="term" value="F:hydrolase activity"/>
    <property type="evidence" value="ECO:0007669"/>
    <property type="project" value="UniProtKB-KW"/>
</dbReference>
<protein>
    <submittedName>
        <fullName evidence="7">Rhombosortase</fullName>
        <ecNumber evidence="7">3.4.21.-</ecNumber>
    </submittedName>
</protein>
<keyword evidence="8" id="KW-1185">Reference proteome</keyword>
<dbReference type="NCBIfam" id="TIGR03902">
    <property type="entry name" value="rhom_GG_sort"/>
    <property type="match status" value="1"/>
</dbReference>
<gene>
    <name evidence="7" type="primary">rrtA</name>
    <name evidence="7" type="ORF">SCD92_07355</name>
</gene>
<dbReference type="Proteomes" id="UP001273505">
    <property type="component" value="Unassembled WGS sequence"/>
</dbReference>
<evidence type="ECO:0000256" key="2">
    <source>
        <dbReference type="ARBA" id="ARBA00022692"/>
    </source>
</evidence>
<evidence type="ECO:0000256" key="1">
    <source>
        <dbReference type="ARBA" id="ARBA00004141"/>
    </source>
</evidence>
<dbReference type="EC" id="3.4.21.-" evidence="7"/>
<keyword evidence="3 5" id="KW-1133">Transmembrane helix</keyword>
<name>A0ABU4RY57_9GAMM</name>
<evidence type="ECO:0000313" key="8">
    <source>
        <dbReference type="Proteomes" id="UP001273505"/>
    </source>
</evidence>
<evidence type="ECO:0000256" key="4">
    <source>
        <dbReference type="ARBA" id="ARBA00023136"/>
    </source>
</evidence>
<sequence length="206" mass="22390">MKMYPPSMVLAVLATLALLALGAASEQVNPWLQYQPNGTTGGELWRLLTAHIAHLNLTHAALNLAALWLILLWLGEQYHAWEWWLAGTFISVCISISLWYWNPELGYYVGLSGTLHGLLIYGLAPLCLQKSLSAWLALLVIGGKIITEQLYPASSQHTAELINGAVITDAHLYGAAWGAAAVAIRYAGVMLGGKKNNRIKLADKSS</sequence>
<keyword evidence="4 5" id="KW-0472">Membrane</keyword>
<feature type="transmembrane region" description="Helical" evidence="5">
    <location>
        <begin position="81"/>
        <end position="101"/>
    </location>
</feature>
<dbReference type="SUPFAM" id="SSF144091">
    <property type="entry name" value="Rhomboid-like"/>
    <property type="match status" value="1"/>
</dbReference>
<proteinExistence type="predicted"/>
<organism evidence="7 8">
    <name type="scientific">Gilvimarinus gilvus</name>
    <dbReference type="NCBI Taxonomy" id="3058038"/>
    <lineage>
        <taxon>Bacteria</taxon>
        <taxon>Pseudomonadati</taxon>
        <taxon>Pseudomonadota</taxon>
        <taxon>Gammaproteobacteria</taxon>
        <taxon>Cellvibrionales</taxon>
        <taxon>Cellvibrionaceae</taxon>
        <taxon>Gilvimarinus</taxon>
    </lineage>
</organism>
<accession>A0ABU4RY57</accession>
<keyword evidence="2 5" id="KW-0812">Transmembrane</keyword>
<feature type="transmembrane region" description="Helical" evidence="5">
    <location>
        <begin position="172"/>
        <end position="191"/>
    </location>
</feature>
<dbReference type="InterPro" id="IPR035952">
    <property type="entry name" value="Rhomboid-like_sf"/>
</dbReference>
<feature type="transmembrane region" description="Helical" evidence="5">
    <location>
        <begin position="107"/>
        <end position="128"/>
    </location>
</feature>
<feature type="transmembrane region" description="Helical" evidence="5">
    <location>
        <begin position="135"/>
        <end position="152"/>
    </location>
</feature>
<dbReference type="InterPro" id="IPR023826">
    <property type="entry name" value="Rhom-like_SP_proteobac"/>
</dbReference>